<feature type="compositionally biased region" description="Low complexity" evidence="2">
    <location>
        <begin position="150"/>
        <end position="166"/>
    </location>
</feature>
<dbReference type="AlphaFoldDB" id="A0AB34K0X6"/>
<gene>
    <name evidence="3" type="ORF">AB1Y20_015501</name>
</gene>
<name>A0AB34K0X6_PRYPA</name>
<comment type="caution">
    <text evidence="3">The sequence shown here is derived from an EMBL/GenBank/DDBJ whole genome shotgun (WGS) entry which is preliminary data.</text>
</comment>
<comment type="similarity">
    <text evidence="1">Belongs to the MEIG1 family.</text>
</comment>
<feature type="compositionally biased region" description="Basic and acidic residues" evidence="2">
    <location>
        <begin position="1"/>
        <end position="17"/>
    </location>
</feature>
<feature type="region of interest" description="Disordered" evidence="2">
    <location>
        <begin position="1"/>
        <end position="182"/>
    </location>
</feature>
<organism evidence="3 4">
    <name type="scientific">Prymnesium parvum</name>
    <name type="common">Toxic golden alga</name>
    <dbReference type="NCBI Taxonomy" id="97485"/>
    <lineage>
        <taxon>Eukaryota</taxon>
        <taxon>Haptista</taxon>
        <taxon>Haptophyta</taxon>
        <taxon>Prymnesiophyceae</taxon>
        <taxon>Prymnesiales</taxon>
        <taxon>Prymnesiaceae</taxon>
        <taxon>Prymnesium</taxon>
    </lineage>
</organism>
<evidence type="ECO:0000313" key="3">
    <source>
        <dbReference type="EMBL" id="KAL1526808.1"/>
    </source>
</evidence>
<dbReference type="InterPro" id="IPR020186">
    <property type="entry name" value="Meiosis-expressed_gene_1"/>
</dbReference>
<reference evidence="3 4" key="1">
    <citation type="journal article" date="2024" name="Science">
        <title>Giant polyketide synthase enzymes in the biosynthesis of giant marine polyether toxins.</title>
        <authorList>
            <person name="Fallon T.R."/>
            <person name="Shende V.V."/>
            <person name="Wierzbicki I.H."/>
            <person name="Pendleton A.L."/>
            <person name="Watervoot N.F."/>
            <person name="Auber R.P."/>
            <person name="Gonzalez D.J."/>
            <person name="Wisecaver J.H."/>
            <person name="Moore B.S."/>
        </authorList>
    </citation>
    <scope>NUCLEOTIDE SEQUENCE [LARGE SCALE GENOMIC DNA]</scope>
    <source>
        <strain evidence="3 4">12B1</strain>
    </source>
</reference>
<evidence type="ECO:0000313" key="4">
    <source>
        <dbReference type="Proteomes" id="UP001515480"/>
    </source>
</evidence>
<proteinExistence type="inferred from homology"/>
<dbReference type="Pfam" id="PF15163">
    <property type="entry name" value="Meiosis_expr"/>
    <property type="match status" value="1"/>
</dbReference>
<dbReference type="PANTHER" id="PTHR17008">
    <property type="entry name" value="MEIOSIS-EXPRESSED GENE 1 PROTEIN"/>
    <property type="match status" value="1"/>
</dbReference>
<accession>A0AB34K0X6</accession>
<protein>
    <submittedName>
        <fullName evidence="3">Uncharacterized protein</fullName>
    </submittedName>
</protein>
<dbReference type="EMBL" id="JBGBPQ010000003">
    <property type="protein sequence ID" value="KAL1526808.1"/>
    <property type="molecule type" value="Genomic_DNA"/>
</dbReference>
<dbReference type="Proteomes" id="UP001515480">
    <property type="component" value="Unassembled WGS sequence"/>
</dbReference>
<evidence type="ECO:0000256" key="2">
    <source>
        <dbReference type="SAM" id="MobiDB-lite"/>
    </source>
</evidence>
<feature type="compositionally biased region" description="Pro residues" evidence="2">
    <location>
        <begin position="169"/>
        <end position="178"/>
    </location>
</feature>
<feature type="compositionally biased region" description="Polar residues" evidence="2">
    <location>
        <begin position="18"/>
        <end position="28"/>
    </location>
</feature>
<sequence>MDAAIRRQVEARLREGSNRGSALCSSLRQPAPVRPAFSRGVPRKDDISFEAEEERAQKLAAAAHGRRSTPQAAEPSRTRGAPPRGESGPTSRAGAHADRLQGGAPPPIRSLDGGSRFPEHPIRRKPSAAEDGTLEVGRSASLIPGTVGRSASQGSGSPLLGLSTAAPLHPRPPPPPRPTVTAASGAIALGVSTAAQRPEKHVADRPDEPSEAEHLINSLPLGRAPSFQGSVSPTRMVRAKEWNENVEDAYRLQEAGYRDVHEALSLGHPPIERWPGGFIKKLLTKESLAKSQAGGAVSMLYFRKARECEGKDVNKIKLYEYA</sequence>
<dbReference type="GO" id="GO:0005634">
    <property type="term" value="C:nucleus"/>
    <property type="evidence" value="ECO:0007669"/>
    <property type="project" value="InterPro"/>
</dbReference>
<keyword evidence="4" id="KW-1185">Reference proteome</keyword>
<dbReference type="PANTHER" id="PTHR17008:SF1">
    <property type="entry name" value="MEIOSIS EXPRESSED GENE 1 PROTEIN HOMOLOG"/>
    <property type="match status" value="1"/>
</dbReference>
<evidence type="ECO:0000256" key="1">
    <source>
        <dbReference type="ARBA" id="ARBA00008514"/>
    </source>
</evidence>